<name>A0ABU6XWL4_9FABA</name>
<dbReference type="EMBL" id="JASCZI010214430">
    <property type="protein sequence ID" value="MED6202051.1"/>
    <property type="molecule type" value="Genomic_DNA"/>
</dbReference>
<evidence type="ECO:0000313" key="2">
    <source>
        <dbReference type="Proteomes" id="UP001341840"/>
    </source>
</evidence>
<gene>
    <name evidence="1" type="ORF">PIB30_101521</name>
</gene>
<accession>A0ABU6XWL4</accession>
<reference evidence="1 2" key="1">
    <citation type="journal article" date="2023" name="Plants (Basel)">
        <title>Bridging the Gap: Combining Genomics and Transcriptomics Approaches to Understand Stylosanthes scabra, an Orphan Legume from the Brazilian Caatinga.</title>
        <authorList>
            <person name="Ferreira-Neto J.R.C."/>
            <person name="da Silva M.D."/>
            <person name="Binneck E."/>
            <person name="de Melo N.F."/>
            <person name="da Silva R.H."/>
            <person name="de Melo A.L.T.M."/>
            <person name="Pandolfi V."/>
            <person name="Bustamante F.O."/>
            <person name="Brasileiro-Vidal A.C."/>
            <person name="Benko-Iseppon A.M."/>
        </authorList>
    </citation>
    <scope>NUCLEOTIDE SEQUENCE [LARGE SCALE GENOMIC DNA]</scope>
    <source>
        <tissue evidence="1">Leaves</tissue>
    </source>
</reference>
<keyword evidence="2" id="KW-1185">Reference proteome</keyword>
<dbReference type="PANTHER" id="PTHR34287">
    <property type="entry name" value="OS06G0551500 PROTEIN-RELATED"/>
    <property type="match status" value="1"/>
</dbReference>
<comment type="caution">
    <text evidence="1">The sequence shown here is derived from an EMBL/GenBank/DDBJ whole genome shotgun (WGS) entry which is preliminary data.</text>
</comment>
<organism evidence="1 2">
    <name type="scientific">Stylosanthes scabra</name>
    <dbReference type="NCBI Taxonomy" id="79078"/>
    <lineage>
        <taxon>Eukaryota</taxon>
        <taxon>Viridiplantae</taxon>
        <taxon>Streptophyta</taxon>
        <taxon>Embryophyta</taxon>
        <taxon>Tracheophyta</taxon>
        <taxon>Spermatophyta</taxon>
        <taxon>Magnoliopsida</taxon>
        <taxon>eudicotyledons</taxon>
        <taxon>Gunneridae</taxon>
        <taxon>Pentapetalae</taxon>
        <taxon>rosids</taxon>
        <taxon>fabids</taxon>
        <taxon>Fabales</taxon>
        <taxon>Fabaceae</taxon>
        <taxon>Papilionoideae</taxon>
        <taxon>50 kb inversion clade</taxon>
        <taxon>dalbergioids sensu lato</taxon>
        <taxon>Dalbergieae</taxon>
        <taxon>Pterocarpus clade</taxon>
        <taxon>Stylosanthes</taxon>
    </lineage>
</organism>
<evidence type="ECO:0000313" key="1">
    <source>
        <dbReference type="EMBL" id="MED6202051.1"/>
    </source>
</evidence>
<dbReference type="Proteomes" id="UP001341840">
    <property type="component" value="Unassembled WGS sequence"/>
</dbReference>
<sequence length="121" mass="13495">MSESEVSASSPYLSLETASTNYSSTKSSPTPSIQLVSKSVSERLLGKFFDSSQFDFDYRESALWSPPVRRRVFLASPAGNIICSDDEMLRKLNNTNKNKTTTHITHFLQCLLVVLKGKCQP</sequence>
<dbReference type="PANTHER" id="PTHR34287:SF12">
    <property type="match status" value="1"/>
</dbReference>
<proteinExistence type="predicted"/>
<protein>
    <submittedName>
        <fullName evidence="1">Uncharacterized protein</fullName>
    </submittedName>
</protein>